<dbReference type="CDD" id="cd11614">
    <property type="entry name" value="SAF_CpaB_FlgA_like"/>
    <property type="match status" value="1"/>
</dbReference>
<dbReference type="SMART" id="SM00858">
    <property type="entry name" value="SAF"/>
    <property type="match status" value="1"/>
</dbReference>
<evidence type="ECO:0000259" key="3">
    <source>
        <dbReference type="SMART" id="SM00858"/>
    </source>
</evidence>
<dbReference type="InterPro" id="IPR017592">
    <property type="entry name" value="Pilus_assmbl_Flp-typ_CpaB"/>
</dbReference>
<proteinExistence type="predicted"/>
<dbReference type="Pfam" id="PF16976">
    <property type="entry name" value="RcpC"/>
    <property type="match status" value="1"/>
</dbReference>
<name>A0ABP3HSL4_9CAUL</name>
<feature type="chain" id="PRO_5047479766" evidence="2">
    <location>
        <begin position="29"/>
        <end position="317"/>
    </location>
</feature>
<dbReference type="RefSeq" id="WP_167178400.1">
    <property type="nucleotide sequence ID" value="NZ_BAAAEJ010000002.1"/>
</dbReference>
<organism evidence="4 5">
    <name type="scientific">Brevundimonas terrae</name>
    <dbReference type="NCBI Taxonomy" id="363631"/>
    <lineage>
        <taxon>Bacteria</taxon>
        <taxon>Pseudomonadati</taxon>
        <taxon>Pseudomonadota</taxon>
        <taxon>Alphaproteobacteria</taxon>
        <taxon>Caulobacterales</taxon>
        <taxon>Caulobacteraceae</taxon>
        <taxon>Brevundimonas</taxon>
    </lineage>
</organism>
<accession>A0ABP3HSL4</accession>
<keyword evidence="5" id="KW-1185">Reference proteome</keyword>
<dbReference type="InterPro" id="IPR013974">
    <property type="entry name" value="SAF"/>
</dbReference>
<dbReference type="Pfam" id="PF08666">
    <property type="entry name" value="SAF"/>
    <property type="match status" value="1"/>
</dbReference>
<dbReference type="InterPro" id="IPR031571">
    <property type="entry name" value="RcpC_dom"/>
</dbReference>
<evidence type="ECO:0000256" key="2">
    <source>
        <dbReference type="SAM" id="SignalP"/>
    </source>
</evidence>
<dbReference type="EMBL" id="BAAAEJ010000002">
    <property type="protein sequence ID" value="GAA0378250.1"/>
    <property type="molecule type" value="Genomic_DNA"/>
</dbReference>
<feature type="region of interest" description="Disordered" evidence="1">
    <location>
        <begin position="85"/>
        <end position="104"/>
    </location>
</feature>
<feature type="domain" description="SAF" evidence="3">
    <location>
        <begin position="46"/>
        <end position="147"/>
    </location>
</feature>
<feature type="signal peptide" evidence="2">
    <location>
        <begin position="1"/>
        <end position="28"/>
    </location>
</feature>
<reference evidence="5" key="1">
    <citation type="journal article" date="2019" name="Int. J. Syst. Evol. Microbiol.">
        <title>The Global Catalogue of Microorganisms (GCM) 10K type strain sequencing project: providing services to taxonomists for standard genome sequencing and annotation.</title>
        <authorList>
            <consortium name="The Broad Institute Genomics Platform"/>
            <consortium name="The Broad Institute Genome Sequencing Center for Infectious Disease"/>
            <person name="Wu L."/>
            <person name="Ma J."/>
        </authorList>
    </citation>
    <scope>NUCLEOTIDE SEQUENCE [LARGE SCALE GENOMIC DNA]</scope>
    <source>
        <strain evidence="5">JCM 13476</strain>
    </source>
</reference>
<gene>
    <name evidence="4" type="primary">cpaB</name>
    <name evidence="4" type="ORF">GCM10009093_01680</name>
</gene>
<dbReference type="NCBIfam" id="TIGR03177">
    <property type="entry name" value="pilus_cpaB"/>
    <property type="match status" value="1"/>
</dbReference>
<comment type="caution">
    <text evidence="4">The sequence shown here is derived from an EMBL/GenBank/DDBJ whole genome shotgun (WGS) entry which is preliminary data.</text>
</comment>
<keyword evidence="2" id="KW-0732">Signal</keyword>
<evidence type="ECO:0000313" key="4">
    <source>
        <dbReference type="EMBL" id="GAA0378250.1"/>
    </source>
</evidence>
<sequence length="317" mass="32369">MKPAKIAVICVAALAAVGLALVVRSMGASDDKKAATEVSAPAAATAKVLVAAVDLNPGRVLTAEDMAWKDWPVADLHPAFVTDGSVPLPSAGTEAPAAEPKKEDGAVTKVVDAVTSLNTPTARDHLAGSVVRESILAGEPIQTRKLVRAGESGYLAAFLDPGMRAMSIPVSADTAAGGFILPGDRVDVLLTREVDVPSGDDTVKRTVTATVLQNLKVLAVDQATQAPTEEKAVVGATATLEVNTRDAETLALARAQGDLTIVLRSYADAGGPRGLIPGAVRRGEGGVRPAVPASAGGDARSVRIFRGDATPEVVVLQ</sequence>
<evidence type="ECO:0000313" key="5">
    <source>
        <dbReference type="Proteomes" id="UP001500791"/>
    </source>
</evidence>
<dbReference type="Proteomes" id="UP001500791">
    <property type="component" value="Unassembled WGS sequence"/>
</dbReference>
<protein>
    <submittedName>
        <fullName evidence="4">Flp pilus assembly protein CpaB</fullName>
    </submittedName>
</protein>
<evidence type="ECO:0000256" key="1">
    <source>
        <dbReference type="SAM" id="MobiDB-lite"/>
    </source>
</evidence>